<feature type="transmembrane region" description="Helical" evidence="2">
    <location>
        <begin position="6"/>
        <end position="25"/>
    </location>
</feature>
<dbReference type="EMBL" id="CAJEWN010000467">
    <property type="protein sequence ID" value="CAD2183404.1"/>
    <property type="molecule type" value="Genomic_DNA"/>
</dbReference>
<protein>
    <submittedName>
        <fullName evidence="3">Uncharacterized protein</fullName>
    </submittedName>
</protein>
<keyword evidence="2" id="KW-1133">Transmembrane helix</keyword>
<accession>A0A6V7W8I0</accession>
<sequence>MKTYIYLLFISLLLFIYVIIPIKCASRKDDSIPESSNKPDPGPSTSSLNPSAAEFKPSKDLSHYQSHLSADELYFQQFLPQNITPTRSCDFDEYFPKFTQNPEGLDFTAYYESSFNTGLWNFSNQSEDPLNQPEKQFITDFNPEGIIYNISNHLMSLDGLKRRNF</sequence>
<dbReference type="AlphaFoldDB" id="A0A6V7W8I0"/>
<feature type="region of interest" description="Disordered" evidence="1">
    <location>
        <begin position="28"/>
        <end position="55"/>
    </location>
</feature>
<evidence type="ECO:0000313" key="3">
    <source>
        <dbReference type="EMBL" id="CAD2183404.1"/>
    </source>
</evidence>
<gene>
    <name evidence="3" type="ORF">MENT_LOCUS35695</name>
</gene>
<evidence type="ECO:0000256" key="2">
    <source>
        <dbReference type="SAM" id="Phobius"/>
    </source>
</evidence>
<reference evidence="3 4" key="1">
    <citation type="submission" date="2020-08" db="EMBL/GenBank/DDBJ databases">
        <authorList>
            <person name="Koutsovoulos G."/>
            <person name="Danchin GJ E."/>
        </authorList>
    </citation>
    <scope>NUCLEOTIDE SEQUENCE [LARGE SCALE GENOMIC DNA]</scope>
</reference>
<feature type="compositionally biased region" description="Polar residues" evidence="1">
    <location>
        <begin position="33"/>
        <end position="50"/>
    </location>
</feature>
<dbReference type="Proteomes" id="UP000580250">
    <property type="component" value="Unassembled WGS sequence"/>
</dbReference>
<evidence type="ECO:0000313" key="4">
    <source>
        <dbReference type="Proteomes" id="UP000580250"/>
    </source>
</evidence>
<name>A0A6V7W8I0_MELEN</name>
<organism evidence="3 4">
    <name type="scientific">Meloidogyne enterolobii</name>
    <name type="common">Root-knot nematode worm</name>
    <name type="synonym">Meloidogyne mayaguensis</name>
    <dbReference type="NCBI Taxonomy" id="390850"/>
    <lineage>
        <taxon>Eukaryota</taxon>
        <taxon>Metazoa</taxon>
        <taxon>Ecdysozoa</taxon>
        <taxon>Nematoda</taxon>
        <taxon>Chromadorea</taxon>
        <taxon>Rhabditida</taxon>
        <taxon>Tylenchina</taxon>
        <taxon>Tylenchomorpha</taxon>
        <taxon>Tylenchoidea</taxon>
        <taxon>Meloidogynidae</taxon>
        <taxon>Meloidogyninae</taxon>
        <taxon>Meloidogyne</taxon>
    </lineage>
</organism>
<proteinExistence type="predicted"/>
<keyword evidence="2" id="KW-0472">Membrane</keyword>
<comment type="caution">
    <text evidence="3">The sequence shown here is derived from an EMBL/GenBank/DDBJ whole genome shotgun (WGS) entry which is preliminary data.</text>
</comment>
<keyword evidence="2" id="KW-0812">Transmembrane</keyword>
<evidence type="ECO:0000256" key="1">
    <source>
        <dbReference type="SAM" id="MobiDB-lite"/>
    </source>
</evidence>